<dbReference type="GO" id="GO:0061630">
    <property type="term" value="F:ubiquitin protein ligase activity"/>
    <property type="evidence" value="ECO:0007669"/>
    <property type="project" value="UniProtKB-EC"/>
</dbReference>
<dbReference type="GO" id="GO:0046872">
    <property type="term" value="F:metal ion binding"/>
    <property type="evidence" value="ECO:0007669"/>
    <property type="project" value="UniProtKB-KW"/>
</dbReference>
<evidence type="ECO:0000256" key="1">
    <source>
        <dbReference type="ARBA" id="ARBA00000900"/>
    </source>
</evidence>
<evidence type="ECO:0000256" key="3">
    <source>
        <dbReference type="ARBA" id="ARBA00012483"/>
    </source>
</evidence>
<dbReference type="EMBL" id="RRYP01005469">
    <property type="protein sequence ID" value="TNV82009.1"/>
    <property type="molecule type" value="Genomic_DNA"/>
</dbReference>
<keyword evidence="5" id="KW-0479">Metal-binding</keyword>
<dbReference type="SUPFAM" id="SSF57850">
    <property type="entry name" value="RING/U-box"/>
    <property type="match status" value="1"/>
</dbReference>
<dbReference type="Proteomes" id="UP000785679">
    <property type="component" value="Unassembled WGS sequence"/>
</dbReference>
<dbReference type="AlphaFoldDB" id="A0A8J8T4L0"/>
<dbReference type="Pfam" id="PF18102">
    <property type="entry name" value="DTC"/>
    <property type="match status" value="1"/>
</dbReference>
<comment type="caution">
    <text evidence="7">The sequence shown here is derived from an EMBL/GenBank/DDBJ whole genome shotgun (WGS) entry which is preliminary data.</text>
</comment>
<dbReference type="UniPathway" id="UPA00143"/>
<evidence type="ECO:0000256" key="2">
    <source>
        <dbReference type="ARBA" id="ARBA00004906"/>
    </source>
</evidence>
<dbReference type="InterPro" id="IPR013083">
    <property type="entry name" value="Znf_RING/FYVE/PHD"/>
</dbReference>
<gene>
    <name evidence="7" type="ORF">FGO68_gene10355</name>
</gene>
<name>A0A8J8T4L0_HALGN</name>
<dbReference type="OrthoDB" id="527344at2759"/>
<dbReference type="CDD" id="cd09633">
    <property type="entry name" value="Deltex_C"/>
    <property type="match status" value="1"/>
</dbReference>
<dbReference type="Gene3D" id="3.30.40.10">
    <property type="entry name" value="Zinc/RING finger domain, C3HC4 (zinc finger)"/>
    <property type="match status" value="1"/>
</dbReference>
<dbReference type="InterPro" id="IPR039396">
    <property type="entry name" value="Deltex_C"/>
</dbReference>
<organism evidence="7 8">
    <name type="scientific">Halteria grandinella</name>
    <dbReference type="NCBI Taxonomy" id="5974"/>
    <lineage>
        <taxon>Eukaryota</taxon>
        <taxon>Sar</taxon>
        <taxon>Alveolata</taxon>
        <taxon>Ciliophora</taxon>
        <taxon>Intramacronucleata</taxon>
        <taxon>Spirotrichea</taxon>
        <taxon>Stichotrichia</taxon>
        <taxon>Sporadotrichida</taxon>
        <taxon>Halteriidae</taxon>
        <taxon>Halteria</taxon>
    </lineage>
</organism>
<evidence type="ECO:0000256" key="4">
    <source>
        <dbReference type="ARBA" id="ARBA00022679"/>
    </source>
</evidence>
<accession>A0A8J8T4L0</accession>
<keyword evidence="8" id="KW-1185">Reference proteome</keyword>
<dbReference type="PANTHER" id="PTHR12622">
    <property type="entry name" value="DELTEX-RELATED"/>
    <property type="match status" value="1"/>
</dbReference>
<dbReference type="InterPro" id="IPR039399">
    <property type="entry name" value="Deltex_C_sf"/>
</dbReference>
<evidence type="ECO:0000313" key="7">
    <source>
        <dbReference type="EMBL" id="TNV82009.1"/>
    </source>
</evidence>
<comment type="pathway">
    <text evidence="2">Protein modification; protein ubiquitination.</text>
</comment>
<dbReference type="InterPro" id="IPR039398">
    <property type="entry name" value="Deltex_fam"/>
</dbReference>
<reference evidence="7" key="1">
    <citation type="submission" date="2019-06" db="EMBL/GenBank/DDBJ databases">
        <authorList>
            <person name="Zheng W."/>
        </authorList>
    </citation>
    <scope>NUCLEOTIDE SEQUENCE</scope>
    <source>
        <strain evidence="7">QDHG01</strain>
    </source>
</reference>
<evidence type="ECO:0000256" key="5">
    <source>
        <dbReference type="ARBA" id="ARBA00022723"/>
    </source>
</evidence>
<evidence type="ECO:0000259" key="6">
    <source>
        <dbReference type="Pfam" id="PF18102"/>
    </source>
</evidence>
<dbReference type="GO" id="GO:0007219">
    <property type="term" value="P:Notch signaling pathway"/>
    <property type="evidence" value="ECO:0007669"/>
    <property type="project" value="InterPro"/>
</dbReference>
<comment type="catalytic activity">
    <reaction evidence="1">
        <text>S-ubiquitinyl-[E2 ubiquitin-conjugating enzyme]-L-cysteine + [acceptor protein]-L-lysine = [E2 ubiquitin-conjugating enzyme]-L-cysteine + N(6)-ubiquitinyl-[acceptor protein]-L-lysine.</text>
        <dbReference type="EC" id="2.3.2.27"/>
    </reaction>
</comment>
<dbReference type="EC" id="2.3.2.27" evidence="3"/>
<evidence type="ECO:0000313" key="8">
    <source>
        <dbReference type="Proteomes" id="UP000785679"/>
    </source>
</evidence>
<dbReference type="Gene3D" id="3.30.390.130">
    <property type="match status" value="1"/>
</dbReference>
<proteinExistence type="predicted"/>
<dbReference type="GO" id="GO:0016567">
    <property type="term" value="P:protein ubiquitination"/>
    <property type="evidence" value="ECO:0007669"/>
    <property type="project" value="UniProtKB-UniPathway"/>
</dbReference>
<protein>
    <recommendedName>
        <fullName evidence="3">RING-type E3 ubiquitin transferase</fullName>
        <ecNumber evidence="3">2.3.2.27</ecNumber>
    </recommendedName>
</protein>
<sequence length="304" mass="34496">MYKQQNNQMEGIFVRGIEPNKDQKLSKVAEITRWREVSPLELKLTVLYEVAICEEKKIDLEKENSCPICFCELYDDLFKKNELDHQIEQQGLMIMQKNGDNPKQPDEGIIFVVKLGNCSGMHFFHKDCLENQFKAGGSDQFLKCSVCSHIYGKQIGGMPSGRMTWSTQRMTLPGFEKSQFAIVINYEIPSGTLPTGVRFNGTNRTAYLPDNKEGQEILCLFAEAFRRRLIFNVGTSITTGQQNQTVWGTIHHKTSPHGGTSHFGYPDPTYFSRVKDELAAKGLTVDLIGTEIKKEQSRQGRVEV</sequence>
<feature type="domain" description="Deltex C-terminal" evidence="6">
    <location>
        <begin position="156"/>
        <end position="283"/>
    </location>
</feature>
<keyword evidence="4" id="KW-0808">Transferase</keyword>